<dbReference type="InterPro" id="IPR003781">
    <property type="entry name" value="CoA-bd"/>
</dbReference>
<dbReference type="InterPro" id="IPR036291">
    <property type="entry name" value="NAD(P)-bd_dom_sf"/>
</dbReference>
<dbReference type="SMART" id="SM00881">
    <property type="entry name" value="CoA_binding"/>
    <property type="match status" value="1"/>
</dbReference>
<evidence type="ECO:0000313" key="3">
    <source>
        <dbReference type="Proteomes" id="UP000461585"/>
    </source>
</evidence>
<keyword evidence="3" id="KW-1185">Reference proteome</keyword>
<dbReference type="PANTHER" id="PTHR33303:SF2">
    <property type="entry name" value="COA-BINDING DOMAIN-CONTAINING PROTEIN"/>
    <property type="match status" value="1"/>
</dbReference>
<dbReference type="Pfam" id="PF13380">
    <property type="entry name" value="CoA_binding_2"/>
    <property type="match status" value="1"/>
</dbReference>
<name>A0A7X5KMY4_9FIRM</name>
<sequence length="124" mass="14055">MLEERMLEQKTWAVVGVNKDHSRYGNMIYHKLKRHGYTVFAVNPRHDQVDGDVCYPSLRDLPQKPDVVNVVVGPARTLDLLEEAASLGIRYIWLQPGTYDDKVMARVLDLGLLSVHACVLVAVR</sequence>
<proteinExistence type="predicted"/>
<comment type="caution">
    <text evidence="2">The sequence shown here is derived from an EMBL/GenBank/DDBJ whole genome shotgun (WGS) entry which is preliminary data.</text>
</comment>
<dbReference type="Proteomes" id="UP000461585">
    <property type="component" value="Unassembled WGS sequence"/>
</dbReference>
<dbReference type="RefSeq" id="WP_162368966.1">
    <property type="nucleotide sequence ID" value="NZ_JAAEEH010000001.1"/>
</dbReference>
<reference evidence="2 3" key="1">
    <citation type="submission" date="2020-01" db="EMBL/GenBank/DDBJ databases">
        <title>Anaeroalcalibacter tamaniensis gen. nov., sp. nov., moderately halophilic strictly anaerobic fermenter bacterium from mud volcano of Taman peninsula.</title>
        <authorList>
            <person name="Frolova A."/>
            <person name="Merkel A.Y."/>
            <person name="Slobodkin A.I."/>
        </authorList>
    </citation>
    <scope>NUCLEOTIDE SEQUENCE [LARGE SCALE GENOMIC DNA]</scope>
    <source>
        <strain evidence="2 3">F-3ap</strain>
    </source>
</reference>
<dbReference type="EMBL" id="JAAEEH010000001">
    <property type="protein sequence ID" value="NDL66242.1"/>
    <property type="molecule type" value="Genomic_DNA"/>
</dbReference>
<dbReference type="AlphaFoldDB" id="A0A7X5KMY4"/>
<evidence type="ECO:0000259" key="1">
    <source>
        <dbReference type="SMART" id="SM00881"/>
    </source>
</evidence>
<accession>A0A7X5KMY4</accession>
<dbReference type="SUPFAM" id="SSF51735">
    <property type="entry name" value="NAD(P)-binding Rossmann-fold domains"/>
    <property type="match status" value="1"/>
</dbReference>
<evidence type="ECO:0000313" key="2">
    <source>
        <dbReference type="EMBL" id="NDL66242.1"/>
    </source>
</evidence>
<dbReference type="PANTHER" id="PTHR33303">
    <property type="entry name" value="CYTOPLASMIC PROTEIN-RELATED"/>
    <property type="match status" value="1"/>
</dbReference>
<gene>
    <name evidence="2" type="ORF">GXN74_00590</name>
</gene>
<feature type="domain" description="CoA-binding" evidence="1">
    <location>
        <begin position="6"/>
        <end position="98"/>
    </location>
</feature>
<dbReference type="Gene3D" id="3.40.50.720">
    <property type="entry name" value="NAD(P)-binding Rossmann-like Domain"/>
    <property type="match status" value="1"/>
</dbReference>
<organism evidence="2 3">
    <name type="scientific">Anaerotalea alkaliphila</name>
    <dbReference type="NCBI Taxonomy" id="2662126"/>
    <lineage>
        <taxon>Bacteria</taxon>
        <taxon>Bacillati</taxon>
        <taxon>Bacillota</taxon>
        <taxon>Clostridia</taxon>
        <taxon>Eubacteriales</taxon>
        <taxon>Anaerotalea</taxon>
    </lineage>
</organism>
<protein>
    <submittedName>
        <fullName evidence="2">CoA-binding protein</fullName>
    </submittedName>
</protein>